<dbReference type="InterPro" id="IPR020855">
    <property type="entry name" value="Ureohydrolase_Mn_BS"/>
</dbReference>
<dbReference type="InterPro" id="IPR023696">
    <property type="entry name" value="Ureohydrolase_dom_sf"/>
</dbReference>
<evidence type="ECO:0000313" key="18">
    <source>
        <dbReference type="EMBL" id="CAE8625978.1"/>
    </source>
</evidence>
<dbReference type="OrthoDB" id="288726at2759"/>
<keyword evidence="6" id="KW-0479">Metal-binding</keyword>
<dbReference type="GO" id="GO:0000166">
    <property type="term" value="F:nucleotide binding"/>
    <property type="evidence" value="ECO:0007669"/>
    <property type="project" value="UniProtKB-KW"/>
</dbReference>
<dbReference type="NCBIfam" id="TIGR01229">
    <property type="entry name" value="rocF_arginase"/>
    <property type="match status" value="1"/>
</dbReference>
<comment type="similarity">
    <text evidence="14 15">Belongs to the arginase family.</text>
</comment>
<dbReference type="Pfam" id="PF07683">
    <property type="entry name" value="CobW_C"/>
    <property type="match status" value="1"/>
</dbReference>
<dbReference type="EC" id="3.5.3.1" evidence="3"/>
<dbReference type="SMART" id="SM00833">
    <property type="entry name" value="CobW_C"/>
    <property type="match status" value="1"/>
</dbReference>
<dbReference type="InterPro" id="IPR036627">
    <property type="entry name" value="CobW-likC_sf"/>
</dbReference>
<dbReference type="InterPro" id="IPR003495">
    <property type="entry name" value="CobW/HypB/UreG_nucleotide-bd"/>
</dbReference>
<dbReference type="Gene3D" id="3.30.1220.10">
    <property type="entry name" value="CobW-like, C-terminal domain"/>
    <property type="match status" value="1"/>
</dbReference>
<dbReference type="GO" id="GO:0005634">
    <property type="term" value="C:nucleus"/>
    <property type="evidence" value="ECO:0007669"/>
    <property type="project" value="TreeGrafter"/>
</dbReference>
<dbReference type="CDD" id="cd03112">
    <property type="entry name" value="CobW-like"/>
    <property type="match status" value="1"/>
</dbReference>
<evidence type="ECO:0000313" key="19">
    <source>
        <dbReference type="Proteomes" id="UP000654075"/>
    </source>
</evidence>
<keyword evidence="10" id="KW-0464">Manganese</keyword>
<feature type="domain" description="CobW C-terminal" evidence="17">
    <location>
        <begin position="412"/>
        <end position="555"/>
    </location>
</feature>
<comment type="catalytic activity">
    <reaction evidence="13">
        <text>GTP + H2O = GDP + phosphate + H(+)</text>
        <dbReference type="Rhea" id="RHEA:19669"/>
        <dbReference type="ChEBI" id="CHEBI:15377"/>
        <dbReference type="ChEBI" id="CHEBI:15378"/>
        <dbReference type="ChEBI" id="CHEBI:37565"/>
        <dbReference type="ChEBI" id="CHEBI:43474"/>
        <dbReference type="ChEBI" id="CHEBI:58189"/>
    </reaction>
    <physiologicalReaction direction="left-to-right" evidence="13">
        <dbReference type="Rhea" id="RHEA:19670"/>
    </physiologicalReaction>
</comment>
<evidence type="ECO:0000256" key="11">
    <source>
        <dbReference type="ARBA" id="ARBA00034320"/>
    </source>
</evidence>
<evidence type="ECO:0000256" key="5">
    <source>
        <dbReference type="ARBA" id="ARBA00022503"/>
    </source>
</evidence>
<gene>
    <name evidence="18" type="ORF">PGLA1383_LOCUS42954</name>
</gene>
<feature type="compositionally biased region" description="Basic and acidic residues" evidence="16">
    <location>
        <begin position="377"/>
        <end position="390"/>
    </location>
</feature>
<dbReference type="PANTHER" id="PTHR43782">
    <property type="entry name" value="ARGINASE"/>
    <property type="match status" value="1"/>
</dbReference>
<evidence type="ECO:0000256" key="6">
    <source>
        <dbReference type="ARBA" id="ARBA00022723"/>
    </source>
</evidence>
<evidence type="ECO:0000256" key="10">
    <source>
        <dbReference type="ARBA" id="ARBA00023211"/>
    </source>
</evidence>
<dbReference type="SUPFAM" id="SSF90002">
    <property type="entry name" value="Hypothetical protein YjiA, C-terminal domain"/>
    <property type="match status" value="1"/>
</dbReference>
<evidence type="ECO:0000256" key="2">
    <source>
        <dbReference type="ARBA" id="ARBA00005098"/>
    </source>
</evidence>
<comment type="caution">
    <text evidence="18">The sequence shown here is derived from an EMBL/GenBank/DDBJ whole genome shotgun (WGS) entry which is preliminary data.</text>
</comment>
<dbReference type="Pfam" id="PF02492">
    <property type="entry name" value="cobW"/>
    <property type="match status" value="1"/>
</dbReference>
<evidence type="ECO:0000256" key="4">
    <source>
        <dbReference type="ARBA" id="ARBA00018123"/>
    </source>
</evidence>
<dbReference type="PROSITE" id="PS51409">
    <property type="entry name" value="ARGINASE_2"/>
    <property type="match status" value="1"/>
</dbReference>
<keyword evidence="19" id="KW-1185">Reference proteome</keyword>
<proteinExistence type="inferred from homology"/>
<name>A0A813GFN2_POLGL</name>
<comment type="pathway">
    <text evidence="2">Nitrogen metabolism; urea cycle; L-ornithine and urea from L-arginine: step 1/1.</text>
</comment>
<dbReference type="FunFam" id="3.40.800.10:FF:000012">
    <property type="entry name" value="Arginase"/>
    <property type="match status" value="1"/>
</dbReference>
<dbReference type="Proteomes" id="UP000654075">
    <property type="component" value="Unassembled WGS sequence"/>
</dbReference>
<dbReference type="InterPro" id="IPR006035">
    <property type="entry name" value="Ureohydrolase"/>
</dbReference>
<feature type="compositionally biased region" description="Basic and acidic residues" evidence="16">
    <location>
        <begin position="319"/>
        <end position="333"/>
    </location>
</feature>
<evidence type="ECO:0000256" key="12">
    <source>
        <dbReference type="ARBA" id="ARBA00047391"/>
    </source>
</evidence>
<dbReference type="UniPathway" id="UPA00158">
    <property type="reaction ID" value="UER00270"/>
</dbReference>
<evidence type="ECO:0000256" key="9">
    <source>
        <dbReference type="ARBA" id="ARBA00023186"/>
    </source>
</evidence>
<dbReference type="InterPro" id="IPR014033">
    <property type="entry name" value="Arginase"/>
</dbReference>
<evidence type="ECO:0000256" key="7">
    <source>
        <dbReference type="ARBA" id="ARBA00022741"/>
    </source>
</evidence>
<dbReference type="InterPro" id="IPR027417">
    <property type="entry name" value="P-loop_NTPase"/>
</dbReference>
<dbReference type="PANTHER" id="PTHR43782:SF3">
    <property type="entry name" value="ARGINASE"/>
    <property type="match status" value="1"/>
</dbReference>
<keyword evidence="8 15" id="KW-0378">Hydrolase</keyword>
<evidence type="ECO:0000256" key="14">
    <source>
        <dbReference type="PROSITE-ProRule" id="PRU00742"/>
    </source>
</evidence>
<organism evidence="18 19">
    <name type="scientific">Polarella glacialis</name>
    <name type="common">Dinoflagellate</name>
    <dbReference type="NCBI Taxonomy" id="89957"/>
    <lineage>
        <taxon>Eukaryota</taxon>
        <taxon>Sar</taxon>
        <taxon>Alveolata</taxon>
        <taxon>Dinophyceae</taxon>
        <taxon>Suessiales</taxon>
        <taxon>Suessiaceae</taxon>
        <taxon>Polarella</taxon>
    </lineage>
</organism>
<evidence type="ECO:0000256" key="1">
    <source>
        <dbReference type="ARBA" id="ARBA00001936"/>
    </source>
</evidence>
<dbReference type="Gene3D" id="3.40.800.10">
    <property type="entry name" value="Ureohydrolase domain"/>
    <property type="match status" value="1"/>
</dbReference>
<dbReference type="AlphaFoldDB" id="A0A813GFN2"/>
<dbReference type="GO" id="GO:0004053">
    <property type="term" value="F:arginase activity"/>
    <property type="evidence" value="ECO:0007669"/>
    <property type="project" value="UniProtKB-EC"/>
</dbReference>
<evidence type="ECO:0000259" key="17">
    <source>
        <dbReference type="SMART" id="SM00833"/>
    </source>
</evidence>
<dbReference type="GO" id="GO:0000050">
    <property type="term" value="P:urea cycle"/>
    <property type="evidence" value="ECO:0007669"/>
    <property type="project" value="UniProtKB-UniPathway"/>
</dbReference>
<dbReference type="EMBL" id="CAJNNV010028870">
    <property type="protein sequence ID" value="CAE8625978.1"/>
    <property type="molecule type" value="Genomic_DNA"/>
</dbReference>
<protein>
    <recommendedName>
        <fullName evidence="4">Arginase</fullName>
        <ecNumber evidence="3">3.5.3.1</ecNumber>
    </recommendedName>
</protein>
<keyword evidence="5" id="KW-0056">Arginine metabolism</keyword>
<dbReference type="PRINTS" id="PR00116">
    <property type="entry name" value="ARGINASE"/>
</dbReference>
<dbReference type="Pfam" id="PF00491">
    <property type="entry name" value="Arginase"/>
    <property type="match status" value="1"/>
</dbReference>
<accession>A0A813GFN2</accession>
<evidence type="ECO:0000256" key="3">
    <source>
        <dbReference type="ARBA" id="ARBA00012168"/>
    </source>
</evidence>
<sequence>MRAAATVARWLPRTSRRALGSEPGALNQLWTRQPQLIGVTCTAGLRVGLRSAGGLSIDWGIPLSSDGPVTPVTLLSGFLGAGKTTLLKNLLENKKGLRIGVVVNDVASVNVDAQLISSQVAGAEGIEVAELQNGCVCCSLADDLFSSVSEILVRAPPGSNFDHILVELSGVGEPESIRRNWRMAREIGHPAALRSEIAKVVTVVDASTFAADWQDGRAAAELGDLGDRHDSSGSRPVVELLAEQIESADLILLSKVDLASVAELKAAAAIVRAINLKSEMLTSLWGKVDPARLLPTATASNKPFGELPPTTTTNNTNNNDDHGHASDHGHDHSNTTNNSNNNNSNTTNNSNDNNSNSNNSNNNNNNSNSNSNNNKNNNDHGHGHAPDHGHGSGHGSGHGHSHGASPEERYGIRSFVFRERRPFAAARFTDFMQRMEARAAGTLTEGGPISPPALAGLLRAKGVCWLTSEPLHEHLWSFAGRRASISKRDPWWGACTEQHLQWRAAYPGMQDVYKRVRQESWDESGEWGDRRQEIVFIGGREMDEASLRAELERCLLSQEDMQEFRGQMKDIMAVSVRRVLGAALLRGSPAAARRFQATAHATKEKWYAKAKTSSFLKTKEVSFIGAPLAAGQHQAGVEKGPQSVREGGMEAVAHSLGWKFHDVGDVDCEGAAAQFTGISAVDKPKNCEKIGLANGLIHEAVKAEAQKGNFVLTVGGDHSIASATVSAMRSVHEDLCVIWIDAHGDSNTPASSHSGNYHGMPAAHVMNWIQPPLPGFEWLKTENMLKDNHLAIIGLRDVDEVERELLRDSGVAVYTMHEVDKWGIGQVIDMALHRINPNSDRPIHLSFDVDGCDPSIAPGTGTCSRGGLTFRESHFICERLSMTNNLVSMDLVEVNPDLDEPIPGRMHGDCHLVTAKSMTSRLAVELIGSALGRTVI</sequence>
<evidence type="ECO:0000256" key="16">
    <source>
        <dbReference type="SAM" id="MobiDB-lite"/>
    </source>
</evidence>
<keyword evidence="9" id="KW-0143">Chaperone</keyword>
<feature type="region of interest" description="Disordered" evidence="16">
    <location>
        <begin position="297"/>
        <end position="406"/>
    </location>
</feature>
<dbReference type="GO" id="GO:0005829">
    <property type="term" value="C:cytosol"/>
    <property type="evidence" value="ECO:0007669"/>
    <property type="project" value="TreeGrafter"/>
</dbReference>
<dbReference type="InterPro" id="IPR011629">
    <property type="entry name" value="CobW-like_C"/>
</dbReference>
<comment type="similarity">
    <text evidence="11">Belongs to the SIMIBI class G3E GTPase family. ZNG1 subfamily.</text>
</comment>
<dbReference type="Gene3D" id="3.40.50.300">
    <property type="entry name" value="P-loop containing nucleotide triphosphate hydrolases"/>
    <property type="match status" value="1"/>
</dbReference>
<evidence type="ECO:0000256" key="13">
    <source>
        <dbReference type="ARBA" id="ARBA00049117"/>
    </source>
</evidence>
<feature type="compositionally biased region" description="Low complexity" evidence="16">
    <location>
        <begin position="334"/>
        <end position="376"/>
    </location>
</feature>
<comment type="catalytic activity">
    <reaction evidence="12">
        <text>L-arginine + H2O = urea + L-ornithine</text>
        <dbReference type="Rhea" id="RHEA:20569"/>
        <dbReference type="ChEBI" id="CHEBI:15377"/>
        <dbReference type="ChEBI" id="CHEBI:16199"/>
        <dbReference type="ChEBI" id="CHEBI:32682"/>
        <dbReference type="ChEBI" id="CHEBI:46911"/>
        <dbReference type="EC" id="3.5.3.1"/>
    </reaction>
</comment>
<dbReference type="GO" id="GO:0006525">
    <property type="term" value="P:arginine metabolic process"/>
    <property type="evidence" value="ECO:0007669"/>
    <property type="project" value="UniProtKB-KW"/>
</dbReference>
<dbReference type="SUPFAM" id="SSF52540">
    <property type="entry name" value="P-loop containing nucleoside triphosphate hydrolases"/>
    <property type="match status" value="1"/>
</dbReference>
<dbReference type="PROSITE" id="PS01053">
    <property type="entry name" value="ARGINASE_1"/>
    <property type="match status" value="1"/>
</dbReference>
<dbReference type="GO" id="GO:0030145">
    <property type="term" value="F:manganese ion binding"/>
    <property type="evidence" value="ECO:0007669"/>
    <property type="project" value="TreeGrafter"/>
</dbReference>
<keyword evidence="7" id="KW-0547">Nucleotide-binding</keyword>
<evidence type="ECO:0000256" key="15">
    <source>
        <dbReference type="RuleBase" id="RU003684"/>
    </source>
</evidence>
<reference evidence="18" key="1">
    <citation type="submission" date="2021-02" db="EMBL/GenBank/DDBJ databases">
        <authorList>
            <person name="Dougan E. K."/>
            <person name="Rhodes N."/>
            <person name="Thang M."/>
            <person name="Chan C."/>
        </authorList>
    </citation>
    <scope>NUCLEOTIDE SEQUENCE</scope>
</reference>
<comment type="cofactor">
    <cofactor evidence="1">
        <name>Mn(2+)</name>
        <dbReference type="ChEBI" id="CHEBI:29035"/>
    </cofactor>
</comment>
<evidence type="ECO:0000256" key="8">
    <source>
        <dbReference type="ARBA" id="ARBA00022801"/>
    </source>
</evidence>
<dbReference type="SUPFAM" id="SSF52768">
    <property type="entry name" value="Arginase/deacetylase"/>
    <property type="match status" value="1"/>
</dbReference>
<dbReference type="CDD" id="cd09989">
    <property type="entry name" value="Arginase"/>
    <property type="match status" value="1"/>
</dbReference>